<dbReference type="RefSeq" id="YP_010658853.1">
    <property type="nucleotide sequence ID" value="NC_070861.1"/>
</dbReference>
<dbReference type="GO" id="GO:0003677">
    <property type="term" value="F:DNA binding"/>
    <property type="evidence" value="ECO:0007669"/>
    <property type="project" value="UniProtKB-KW"/>
</dbReference>
<dbReference type="EMBL" id="MZ348421">
    <property type="protein sequence ID" value="QYN79866.1"/>
    <property type="molecule type" value="Genomic_DNA"/>
</dbReference>
<name>A0AAE8BEG8_9CAUD</name>
<dbReference type="KEGG" id="vg:77934815"/>
<keyword evidence="3" id="KW-1185">Reference proteome</keyword>
<evidence type="ECO:0000313" key="2">
    <source>
        <dbReference type="EMBL" id="QYN79866.1"/>
    </source>
</evidence>
<organism evidence="2 3">
    <name type="scientific">Kosakonia phage Kc283</name>
    <dbReference type="NCBI Taxonomy" id="2863195"/>
    <lineage>
        <taxon>Viruses</taxon>
        <taxon>Duplodnaviria</taxon>
        <taxon>Heunggongvirae</taxon>
        <taxon>Uroviricota</taxon>
        <taxon>Caudoviricetes</taxon>
        <taxon>Schitoviridae</taxon>
        <taxon>Cbunavirus</taxon>
        <taxon>Cbunavirus Kc283</taxon>
    </lineage>
</organism>
<reference evidence="2" key="1">
    <citation type="journal article" date="2021" name="Viruses">
        <title>Novel Viruses That Lyse Plant and Human Strains of Kosakonia cowanii.</title>
        <authorList>
            <person name="Petrzik K."/>
            <person name="Brazdova S."/>
            <person name="Krawczyk K."/>
        </authorList>
    </citation>
    <scope>NUCLEOTIDE SEQUENCE</scope>
</reference>
<feature type="region of interest" description="Disordered" evidence="1">
    <location>
        <begin position="234"/>
        <end position="255"/>
    </location>
</feature>
<evidence type="ECO:0000313" key="3">
    <source>
        <dbReference type="Proteomes" id="UP000828444"/>
    </source>
</evidence>
<keyword evidence="2" id="KW-0238">DNA-binding</keyword>
<proteinExistence type="predicted"/>
<dbReference type="Proteomes" id="UP000828444">
    <property type="component" value="Segment"/>
</dbReference>
<dbReference type="GeneID" id="77934815"/>
<protein>
    <submittedName>
        <fullName evidence="2">Single-strand DNA-binding protein</fullName>
    </submittedName>
</protein>
<evidence type="ECO:0000256" key="1">
    <source>
        <dbReference type="SAM" id="MobiDB-lite"/>
    </source>
</evidence>
<sequence length="255" mass="27655">MSFLDSAEYDAGNAVEKDVVGGGFKTLTSDVYQFEILLAYFSKSSGGAKAVNLELKNIATGNKHRFTVYVSNKQGSIKYKDKQTGELKYLPGFQSMDSLCLLAAGKPLVTLQDMAETKTINLYNFELKKEVPTDVPMIMPLIGKVVKAGVLEVIENKNAKNPSTGNYEPTNEKRTSNELDKFFRDRDDMTVGEIIAKKTEAVFIKEWLDKWKGKPNDKFKAVTQAGNAGAPGGAFAGGAGAEPAGTTAGQSDLFL</sequence>
<accession>A0AAE8BEG8</accession>